<gene>
    <name evidence="2" type="ORF">BN9_100520</name>
</gene>
<feature type="compositionally biased region" description="Low complexity" evidence="1">
    <location>
        <begin position="217"/>
        <end position="238"/>
    </location>
</feature>
<evidence type="ECO:0000256" key="1">
    <source>
        <dbReference type="SAM" id="MobiDB-lite"/>
    </source>
</evidence>
<evidence type="ECO:0000313" key="3">
    <source>
        <dbReference type="Proteomes" id="UP000053237"/>
    </source>
</evidence>
<feature type="compositionally biased region" description="Basic and acidic residues" evidence="1">
    <location>
        <begin position="32"/>
        <end position="55"/>
    </location>
</feature>
<keyword evidence="3" id="KW-1185">Reference proteome</keyword>
<feature type="compositionally biased region" description="Low complexity" evidence="1">
    <location>
        <begin position="86"/>
        <end position="95"/>
    </location>
</feature>
<dbReference type="AlphaFoldDB" id="A0A024GR65"/>
<evidence type="ECO:0000313" key="2">
    <source>
        <dbReference type="EMBL" id="CCI48843.1"/>
    </source>
</evidence>
<proteinExistence type="predicted"/>
<feature type="region of interest" description="Disordered" evidence="1">
    <location>
        <begin position="19"/>
        <end position="280"/>
    </location>
</feature>
<feature type="compositionally biased region" description="Polar residues" evidence="1">
    <location>
        <begin position="134"/>
        <end position="145"/>
    </location>
</feature>
<feature type="compositionally biased region" description="Polar residues" evidence="1">
    <location>
        <begin position="163"/>
        <end position="195"/>
    </location>
</feature>
<feature type="compositionally biased region" description="Gly residues" evidence="1">
    <location>
        <begin position="196"/>
        <end position="207"/>
    </location>
</feature>
<dbReference type="EMBL" id="CAIX01000252">
    <property type="protein sequence ID" value="CCI48843.1"/>
    <property type="molecule type" value="Genomic_DNA"/>
</dbReference>
<name>A0A024GR65_9STRA</name>
<feature type="compositionally biased region" description="Low complexity" evidence="1">
    <location>
        <begin position="114"/>
        <end position="126"/>
    </location>
</feature>
<dbReference type="Proteomes" id="UP000053237">
    <property type="component" value="Unassembled WGS sequence"/>
</dbReference>
<organism evidence="2 3">
    <name type="scientific">Albugo candida</name>
    <dbReference type="NCBI Taxonomy" id="65357"/>
    <lineage>
        <taxon>Eukaryota</taxon>
        <taxon>Sar</taxon>
        <taxon>Stramenopiles</taxon>
        <taxon>Oomycota</taxon>
        <taxon>Peronosporomycetes</taxon>
        <taxon>Albuginales</taxon>
        <taxon>Albuginaceae</taxon>
        <taxon>Albugo</taxon>
    </lineage>
</organism>
<protein>
    <submittedName>
        <fullName evidence="2">Uncharacterized protein</fullName>
    </submittedName>
</protein>
<comment type="caution">
    <text evidence="2">The sequence shown here is derived from an EMBL/GenBank/DDBJ whole genome shotgun (WGS) entry which is preliminary data.</text>
</comment>
<dbReference type="InParanoid" id="A0A024GR65"/>
<accession>A0A024GR65</accession>
<reference evidence="2 3" key="1">
    <citation type="submission" date="2012-05" db="EMBL/GenBank/DDBJ databases">
        <title>Recombination and specialization in a pathogen metapopulation.</title>
        <authorList>
            <person name="Gardiner A."/>
            <person name="Kemen E."/>
            <person name="Schultz-Larsen T."/>
            <person name="MacLean D."/>
            <person name="Van Oosterhout C."/>
            <person name="Jones J.D.G."/>
        </authorList>
    </citation>
    <scope>NUCLEOTIDE SEQUENCE [LARGE SCALE GENOMIC DNA]</scope>
    <source>
        <strain evidence="2 3">Ac Nc2</strain>
    </source>
</reference>
<sequence>MNAKLSEVKQSTFGAELKGAFEDGESSQRASMEAKGKGIMQPEKKLSRADIKTETSTEEWQNKNSKKPFVIGRGHREGSTGTIATGNNNAAKPKVAGGGAVRPATTQGDGGQATGTKTEATATGSGDPVVSTHPGRTNAETTSKTAGGDIAHQVTHPGATIKNIETINPSRTGGTTVSTRAIENNAGANTQTASGGIAGSVTTGGNGRQSSETTTEAVARTSGGAAAATDTTGANNVGHGTGTSTVSNGRPPATRSPDASPDGEPGLASPETVDANKEKRKDAKIRAATLGLVAGSAAVGVTSLGLQGISMANQQAGSNNANNTTTTQAPPTQSKPFIQPIVGDGYPTGYPQLGVPFPGSLPTGMPPNGPFPQSVSPATFPPVVRTLSTILTPQRLRGLIVNPRQ</sequence>